<organism evidence="1 2">
    <name type="scientific">Drosophila mojavensis</name>
    <name type="common">Fruit fly</name>
    <dbReference type="NCBI Taxonomy" id="7230"/>
    <lineage>
        <taxon>Eukaryota</taxon>
        <taxon>Metazoa</taxon>
        <taxon>Ecdysozoa</taxon>
        <taxon>Arthropoda</taxon>
        <taxon>Hexapoda</taxon>
        <taxon>Insecta</taxon>
        <taxon>Pterygota</taxon>
        <taxon>Neoptera</taxon>
        <taxon>Endopterygota</taxon>
        <taxon>Diptera</taxon>
        <taxon>Brachycera</taxon>
        <taxon>Muscomorpha</taxon>
        <taxon>Ephydroidea</taxon>
        <taxon>Drosophilidae</taxon>
        <taxon>Drosophila</taxon>
    </lineage>
</organism>
<dbReference type="InParanoid" id="B4KJV5"/>
<name>B4KJV5_DROMO</name>
<evidence type="ECO:0000313" key="2">
    <source>
        <dbReference type="Proteomes" id="UP000009192"/>
    </source>
</evidence>
<accession>B4KJV5</accession>
<evidence type="ECO:0000313" key="1">
    <source>
        <dbReference type="EMBL" id="EDW12558.2"/>
    </source>
</evidence>
<protein>
    <recommendedName>
        <fullName evidence="3">MD-2-related lipid-recognition domain-containing protein</fullName>
    </recommendedName>
</protein>
<dbReference type="AlphaFoldDB" id="B4KJV5"/>
<dbReference type="SMART" id="SM00675">
    <property type="entry name" value="DM11"/>
    <property type="match status" value="1"/>
</dbReference>
<evidence type="ECO:0008006" key="3">
    <source>
        <dbReference type="Google" id="ProtNLM"/>
    </source>
</evidence>
<dbReference type="KEGG" id="dmo:Dmoj_GI24062"/>
<reference evidence="1 2" key="1">
    <citation type="journal article" date="2007" name="Nature">
        <title>Evolution of genes and genomes on the Drosophila phylogeny.</title>
        <authorList>
            <consortium name="Drosophila 12 Genomes Consortium"/>
            <person name="Clark A.G."/>
            <person name="Eisen M.B."/>
            <person name="Smith D.R."/>
            <person name="Bergman C.M."/>
            <person name="Oliver B."/>
            <person name="Markow T.A."/>
            <person name="Kaufman T.C."/>
            <person name="Kellis M."/>
            <person name="Gelbart W."/>
            <person name="Iyer V.N."/>
            <person name="Pollard D.A."/>
            <person name="Sackton T.B."/>
            <person name="Larracuente A.M."/>
            <person name="Singh N.D."/>
            <person name="Abad J.P."/>
            <person name="Abt D.N."/>
            <person name="Adryan B."/>
            <person name="Aguade M."/>
            <person name="Akashi H."/>
            <person name="Anderson W.W."/>
            <person name="Aquadro C.F."/>
            <person name="Ardell D.H."/>
            <person name="Arguello R."/>
            <person name="Artieri C.G."/>
            <person name="Barbash D.A."/>
            <person name="Barker D."/>
            <person name="Barsanti P."/>
            <person name="Batterham P."/>
            <person name="Batzoglou S."/>
            <person name="Begun D."/>
            <person name="Bhutkar A."/>
            <person name="Blanco E."/>
            <person name="Bosak S.A."/>
            <person name="Bradley R.K."/>
            <person name="Brand A.D."/>
            <person name="Brent M.R."/>
            <person name="Brooks A.N."/>
            <person name="Brown R.H."/>
            <person name="Butlin R.K."/>
            <person name="Caggese C."/>
            <person name="Calvi B.R."/>
            <person name="Bernardo de Carvalho A."/>
            <person name="Caspi A."/>
            <person name="Castrezana S."/>
            <person name="Celniker S.E."/>
            <person name="Chang J.L."/>
            <person name="Chapple C."/>
            <person name="Chatterji S."/>
            <person name="Chinwalla A."/>
            <person name="Civetta A."/>
            <person name="Clifton S.W."/>
            <person name="Comeron J.M."/>
            <person name="Costello J.C."/>
            <person name="Coyne J.A."/>
            <person name="Daub J."/>
            <person name="David R.G."/>
            <person name="Delcher A.L."/>
            <person name="Delehaunty K."/>
            <person name="Do C.B."/>
            <person name="Ebling H."/>
            <person name="Edwards K."/>
            <person name="Eickbush T."/>
            <person name="Evans J.D."/>
            <person name="Filipski A."/>
            <person name="Findeiss S."/>
            <person name="Freyhult E."/>
            <person name="Fulton L."/>
            <person name="Fulton R."/>
            <person name="Garcia A.C."/>
            <person name="Gardiner A."/>
            <person name="Garfield D.A."/>
            <person name="Garvin B.E."/>
            <person name="Gibson G."/>
            <person name="Gilbert D."/>
            <person name="Gnerre S."/>
            <person name="Godfrey J."/>
            <person name="Good R."/>
            <person name="Gotea V."/>
            <person name="Gravely B."/>
            <person name="Greenberg A.J."/>
            <person name="Griffiths-Jones S."/>
            <person name="Gross S."/>
            <person name="Guigo R."/>
            <person name="Gustafson E.A."/>
            <person name="Haerty W."/>
            <person name="Hahn M.W."/>
            <person name="Halligan D.L."/>
            <person name="Halpern A.L."/>
            <person name="Halter G.M."/>
            <person name="Han M.V."/>
            <person name="Heger A."/>
            <person name="Hillier L."/>
            <person name="Hinrichs A.S."/>
            <person name="Holmes I."/>
            <person name="Hoskins R.A."/>
            <person name="Hubisz M.J."/>
            <person name="Hultmark D."/>
            <person name="Huntley M.A."/>
            <person name="Jaffe D.B."/>
            <person name="Jagadeeshan S."/>
            <person name="Jeck W.R."/>
            <person name="Johnson J."/>
            <person name="Jones C.D."/>
            <person name="Jordan W.C."/>
            <person name="Karpen G.H."/>
            <person name="Kataoka E."/>
            <person name="Keightley P.D."/>
            <person name="Kheradpour P."/>
            <person name="Kirkness E.F."/>
            <person name="Koerich L.B."/>
            <person name="Kristiansen K."/>
            <person name="Kudrna D."/>
            <person name="Kulathinal R.J."/>
            <person name="Kumar S."/>
            <person name="Kwok R."/>
            <person name="Lander E."/>
            <person name="Langley C.H."/>
            <person name="Lapoint R."/>
            <person name="Lazzaro B.P."/>
            <person name="Lee S.J."/>
            <person name="Levesque L."/>
            <person name="Li R."/>
            <person name="Lin C.F."/>
            <person name="Lin M.F."/>
            <person name="Lindblad-Toh K."/>
            <person name="Llopart A."/>
            <person name="Long M."/>
            <person name="Low L."/>
            <person name="Lozovsky E."/>
            <person name="Lu J."/>
            <person name="Luo M."/>
            <person name="Machado C.A."/>
            <person name="Makalowski W."/>
            <person name="Marzo M."/>
            <person name="Matsuda M."/>
            <person name="Matzkin L."/>
            <person name="McAllister B."/>
            <person name="McBride C.S."/>
            <person name="McKernan B."/>
            <person name="McKernan K."/>
            <person name="Mendez-Lago M."/>
            <person name="Minx P."/>
            <person name="Mollenhauer M.U."/>
            <person name="Montooth K."/>
            <person name="Mount S.M."/>
            <person name="Mu X."/>
            <person name="Myers E."/>
            <person name="Negre B."/>
            <person name="Newfeld S."/>
            <person name="Nielsen R."/>
            <person name="Noor M.A."/>
            <person name="O'Grady P."/>
            <person name="Pachter L."/>
            <person name="Papaceit M."/>
            <person name="Parisi M.J."/>
            <person name="Parisi M."/>
            <person name="Parts L."/>
            <person name="Pedersen J.S."/>
            <person name="Pesole G."/>
            <person name="Phillippy A.M."/>
            <person name="Ponting C.P."/>
            <person name="Pop M."/>
            <person name="Porcelli D."/>
            <person name="Powell J.R."/>
            <person name="Prohaska S."/>
            <person name="Pruitt K."/>
            <person name="Puig M."/>
            <person name="Quesneville H."/>
            <person name="Ram K.R."/>
            <person name="Rand D."/>
            <person name="Rasmussen M.D."/>
            <person name="Reed L.K."/>
            <person name="Reenan R."/>
            <person name="Reily A."/>
            <person name="Remington K.A."/>
            <person name="Rieger T.T."/>
            <person name="Ritchie M.G."/>
            <person name="Robin C."/>
            <person name="Rogers Y.H."/>
            <person name="Rohde C."/>
            <person name="Rozas J."/>
            <person name="Rubenfield M.J."/>
            <person name="Ruiz A."/>
            <person name="Russo S."/>
            <person name="Salzberg S.L."/>
            <person name="Sanchez-Gracia A."/>
            <person name="Saranga D.J."/>
            <person name="Sato H."/>
            <person name="Schaeffer S.W."/>
            <person name="Schatz M.C."/>
            <person name="Schlenke T."/>
            <person name="Schwartz R."/>
            <person name="Segarra C."/>
            <person name="Singh R.S."/>
            <person name="Sirot L."/>
            <person name="Sirota M."/>
            <person name="Sisneros N.B."/>
            <person name="Smith C.D."/>
            <person name="Smith T.F."/>
            <person name="Spieth J."/>
            <person name="Stage D.E."/>
            <person name="Stark A."/>
            <person name="Stephan W."/>
            <person name="Strausberg R.L."/>
            <person name="Strempel S."/>
            <person name="Sturgill D."/>
            <person name="Sutton G."/>
            <person name="Sutton G.G."/>
            <person name="Tao W."/>
            <person name="Teichmann S."/>
            <person name="Tobari Y.N."/>
            <person name="Tomimura Y."/>
            <person name="Tsolas J.M."/>
            <person name="Valente V.L."/>
            <person name="Venter E."/>
            <person name="Venter J.C."/>
            <person name="Vicario S."/>
            <person name="Vieira F.G."/>
            <person name="Vilella A.J."/>
            <person name="Villasante A."/>
            <person name="Walenz B."/>
            <person name="Wang J."/>
            <person name="Wasserman M."/>
            <person name="Watts T."/>
            <person name="Wilson D."/>
            <person name="Wilson R.K."/>
            <person name="Wing R.A."/>
            <person name="Wolfner M.F."/>
            <person name="Wong A."/>
            <person name="Wong G.K."/>
            <person name="Wu C.I."/>
            <person name="Wu G."/>
            <person name="Yamamoto D."/>
            <person name="Yang H.P."/>
            <person name="Yang S.P."/>
            <person name="Yorke J.A."/>
            <person name="Yoshida K."/>
            <person name="Zdobnov E."/>
            <person name="Zhang P."/>
            <person name="Zhang Y."/>
            <person name="Zimin A.V."/>
            <person name="Baldwin J."/>
            <person name="Abdouelleil A."/>
            <person name="Abdulkadir J."/>
            <person name="Abebe A."/>
            <person name="Abera B."/>
            <person name="Abreu J."/>
            <person name="Acer S.C."/>
            <person name="Aftuck L."/>
            <person name="Alexander A."/>
            <person name="An P."/>
            <person name="Anderson E."/>
            <person name="Anderson S."/>
            <person name="Arachi H."/>
            <person name="Azer M."/>
            <person name="Bachantsang P."/>
            <person name="Barry A."/>
            <person name="Bayul T."/>
            <person name="Berlin A."/>
            <person name="Bessette D."/>
            <person name="Bloom T."/>
            <person name="Blye J."/>
            <person name="Boguslavskiy L."/>
            <person name="Bonnet C."/>
            <person name="Boukhgalter B."/>
            <person name="Bourzgui I."/>
            <person name="Brown A."/>
            <person name="Cahill P."/>
            <person name="Channer S."/>
            <person name="Cheshatsang Y."/>
            <person name="Chuda L."/>
            <person name="Citroen M."/>
            <person name="Collymore A."/>
            <person name="Cooke P."/>
            <person name="Costello M."/>
            <person name="D'Aco K."/>
            <person name="Daza R."/>
            <person name="De Haan G."/>
            <person name="DeGray S."/>
            <person name="DeMaso C."/>
            <person name="Dhargay N."/>
            <person name="Dooley K."/>
            <person name="Dooley E."/>
            <person name="Doricent M."/>
            <person name="Dorje P."/>
            <person name="Dorjee K."/>
            <person name="Dupes A."/>
            <person name="Elong R."/>
            <person name="Falk J."/>
            <person name="Farina A."/>
            <person name="Faro S."/>
            <person name="Ferguson D."/>
            <person name="Fisher S."/>
            <person name="Foley C.D."/>
            <person name="Franke A."/>
            <person name="Friedrich D."/>
            <person name="Gadbois L."/>
            <person name="Gearin G."/>
            <person name="Gearin C.R."/>
            <person name="Giannoukos G."/>
            <person name="Goode T."/>
            <person name="Graham J."/>
            <person name="Grandbois E."/>
            <person name="Grewal S."/>
            <person name="Gyaltsen K."/>
            <person name="Hafez N."/>
            <person name="Hagos B."/>
            <person name="Hall J."/>
            <person name="Henson C."/>
            <person name="Hollinger A."/>
            <person name="Honan T."/>
            <person name="Huard M.D."/>
            <person name="Hughes L."/>
            <person name="Hurhula B."/>
            <person name="Husby M.E."/>
            <person name="Kamat A."/>
            <person name="Kanga B."/>
            <person name="Kashin S."/>
            <person name="Khazanovich D."/>
            <person name="Kisner P."/>
            <person name="Lance K."/>
            <person name="Lara M."/>
            <person name="Lee W."/>
            <person name="Lennon N."/>
            <person name="Letendre F."/>
            <person name="LeVine R."/>
            <person name="Lipovsky A."/>
            <person name="Liu X."/>
            <person name="Liu J."/>
            <person name="Liu S."/>
            <person name="Lokyitsang T."/>
            <person name="Lokyitsang Y."/>
            <person name="Lubonja R."/>
            <person name="Lui A."/>
            <person name="MacDonald P."/>
            <person name="Magnisalis V."/>
            <person name="Maru K."/>
            <person name="Matthews C."/>
            <person name="McCusker W."/>
            <person name="McDonough S."/>
            <person name="Mehta T."/>
            <person name="Meldrim J."/>
            <person name="Meneus L."/>
            <person name="Mihai O."/>
            <person name="Mihalev A."/>
            <person name="Mihova T."/>
            <person name="Mittelman R."/>
            <person name="Mlenga V."/>
            <person name="Montmayeur A."/>
            <person name="Mulrain L."/>
            <person name="Navidi A."/>
            <person name="Naylor J."/>
            <person name="Negash T."/>
            <person name="Nguyen T."/>
            <person name="Nguyen N."/>
            <person name="Nicol R."/>
            <person name="Norbu C."/>
            <person name="Norbu N."/>
            <person name="Novod N."/>
            <person name="O'Neill B."/>
            <person name="Osman S."/>
            <person name="Markiewicz E."/>
            <person name="Oyono O.L."/>
            <person name="Patti C."/>
            <person name="Phunkhang P."/>
            <person name="Pierre F."/>
            <person name="Priest M."/>
            <person name="Raghuraman S."/>
            <person name="Rege F."/>
            <person name="Reyes R."/>
            <person name="Rise C."/>
            <person name="Rogov P."/>
            <person name="Ross K."/>
            <person name="Ryan E."/>
            <person name="Settipalli S."/>
            <person name="Shea T."/>
            <person name="Sherpa N."/>
            <person name="Shi L."/>
            <person name="Shih D."/>
            <person name="Sparrow T."/>
            <person name="Spaulding J."/>
            <person name="Stalker J."/>
            <person name="Stange-Thomann N."/>
            <person name="Stavropoulos S."/>
            <person name="Stone C."/>
            <person name="Strader C."/>
            <person name="Tesfaye S."/>
            <person name="Thomson T."/>
            <person name="Thoulutsang Y."/>
            <person name="Thoulutsang D."/>
            <person name="Topham K."/>
            <person name="Topping I."/>
            <person name="Tsamla T."/>
            <person name="Vassiliev H."/>
            <person name="Vo A."/>
            <person name="Wangchuk T."/>
            <person name="Wangdi T."/>
            <person name="Weiand M."/>
            <person name="Wilkinson J."/>
            <person name="Wilson A."/>
            <person name="Yadav S."/>
            <person name="Young G."/>
            <person name="Yu Q."/>
            <person name="Zembek L."/>
            <person name="Zhong D."/>
            <person name="Zimmer A."/>
            <person name="Zwirko Z."/>
            <person name="Jaffe D.B."/>
            <person name="Alvarez P."/>
            <person name="Brockman W."/>
            <person name="Butler J."/>
            <person name="Chin C."/>
            <person name="Gnerre S."/>
            <person name="Grabherr M."/>
            <person name="Kleber M."/>
            <person name="Mauceli E."/>
            <person name="MacCallum I."/>
        </authorList>
    </citation>
    <scope>NUCLEOTIDE SEQUENCE [LARGE SCALE GENOMIC DNA]</scope>
    <source>
        <strain evidence="2">Tucson 15081-1352.22</strain>
    </source>
</reference>
<dbReference type="FunCoup" id="B4KJV5">
    <property type="interactions" value="71"/>
</dbReference>
<dbReference type="EMBL" id="CH933807">
    <property type="protein sequence ID" value="EDW12558.2"/>
    <property type="molecule type" value="Genomic_DNA"/>
</dbReference>
<proteinExistence type="predicted"/>
<gene>
    <name evidence="1" type="primary">Dmoj\GI24062</name>
    <name evidence="1" type="ORF">Dmoj_GI24062</name>
</gene>
<dbReference type="eggNOG" id="ENOG502T920">
    <property type="taxonomic scope" value="Eukaryota"/>
</dbReference>
<dbReference type="OrthoDB" id="7975395at2759"/>
<sequence length="154" mass="18656">MTVPDICPILYDEPQYWYKYWTQFITNKEDVKDKCFYPGMSFQLFKFDRINWVQTPFGMTVTDICPILYDEPQYWYKYWTQFITNKEDVKDECIYPGTKFIYEPFVINLIFDMTGLPLHGRHKIVVTIRAFSWMNVERESSICIELLGEFERLS</sequence>
<dbReference type="InterPro" id="IPR006601">
    <property type="entry name" value="Uncharacterised_DM11_DROME"/>
</dbReference>
<dbReference type="HOGENOM" id="CLU_094350_1_0_1"/>
<dbReference type="Proteomes" id="UP000009192">
    <property type="component" value="Unassembled WGS sequence"/>
</dbReference>
<keyword evidence="2" id="KW-1185">Reference proteome</keyword>